<protein>
    <submittedName>
        <fullName evidence="1">Uncharacterized protein</fullName>
    </submittedName>
</protein>
<dbReference type="AlphaFoldDB" id="A0A5B7DEF7"/>
<evidence type="ECO:0000313" key="2">
    <source>
        <dbReference type="Proteomes" id="UP000324222"/>
    </source>
</evidence>
<dbReference type="EMBL" id="VSRR010000807">
    <property type="protein sequence ID" value="MPC19822.1"/>
    <property type="molecule type" value="Genomic_DNA"/>
</dbReference>
<proteinExistence type="predicted"/>
<name>A0A5B7DEF7_PORTR</name>
<evidence type="ECO:0000313" key="1">
    <source>
        <dbReference type="EMBL" id="MPC19822.1"/>
    </source>
</evidence>
<reference evidence="1 2" key="1">
    <citation type="submission" date="2019-05" db="EMBL/GenBank/DDBJ databases">
        <title>Another draft genome of Portunus trituberculatus and its Hox gene families provides insights of decapod evolution.</title>
        <authorList>
            <person name="Jeong J.-H."/>
            <person name="Song I."/>
            <person name="Kim S."/>
            <person name="Choi T."/>
            <person name="Kim D."/>
            <person name="Ryu S."/>
            <person name="Kim W."/>
        </authorList>
    </citation>
    <scope>NUCLEOTIDE SEQUENCE [LARGE SCALE GENOMIC DNA]</scope>
    <source>
        <tissue evidence="1">Muscle</tissue>
    </source>
</reference>
<sequence>MSKTKFFVIHGTPESNESIHIDGLVVERYTGYVYFGSLFTADGSVSASVRTHADSKMGHVMKFISFKKKRTMILTFK</sequence>
<keyword evidence="2" id="KW-1185">Reference proteome</keyword>
<gene>
    <name evidence="1" type="ORF">E2C01_012752</name>
</gene>
<accession>A0A5B7DEF7</accession>
<comment type="caution">
    <text evidence="1">The sequence shown here is derived from an EMBL/GenBank/DDBJ whole genome shotgun (WGS) entry which is preliminary data.</text>
</comment>
<organism evidence="1 2">
    <name type="scientific">Portunus trituberculatus</name>
    <name type="common">Swimming crab</name>
    <name type="synonym">Neptunus trituberculatus</name>
    <dbReference type="NCBI Taxonomy" id="210409"/>
    <lineage>
        <taxon>Eukaryota</taxon>
        <taxon>Metazoa</taxon>
        <taxon>Ecdysozoa</taxon>
        <taxon>Arthropoda</taxon>
        <taxon>Crustacea</taxon>
        <taxon>Multicrustacea</taxon>
        <taxon>Malacostraca</taxon>
        <taxon>Eumalacostraca</taxon>
        <taxon>Eucarida</taxon>
        <taxon>Decapoda</taxon>
        <taxon>Pleocyemata</taxon>
        <taxon>Brachyura</taxon>
        <taxon>Eubrachyura</taxon>
        <taxon>Portunoidea</taxon>
        <taxon>Portunidae</taxon>
        <taxon>Portuninae</taxon>
        <taxon>Portunus</taxon>
    </lineage>
</organism>
<dbReference type="Proteomes" id="UP000324222">
    <property type="component" value="Unassembled WGS sequence"/>
</dbReference>